<dbReference type="GO" id="GO:0004523">
    <property type="term" value="F:RNA-DNA hybrid ribonuclease activity"/>
    <property type="evidence" value="ECO:0007669"/>
    <property type="project" value="InterPro"/>
</dbReference>
<dbReference type="Pfam" id="PF17921">
    <property type="entry name" value="Integrase_H2C2"/>
    <property type="match status" value="1"/>
</dbReference>
<dbReference type="Gene3D" id="1.10.340.70">
    <property type="match status" value="1"/>
</dbReference>
<dbReference type="GO" id="GO:0003676">
    <property type="term" value="F:nucleic acid binding"/>
    <property type="evidence" value="ECO:0007669"/>
    <property type="project" value="InterPro"/>
</dbReference>
<dbReference type="InterPro" id="IPR001584">
    <property type="entry name" value="Integrase_cat-core"/>
</dbReference>
<proteinExistence type="predicted"/>
<dbReference type="InterPro" id="IPR002156">
    <property type="entry name" value="RNaseH_domain"/>
</dbReference>
<dbReference type="PANTHER" id="PTHR48475:SF2">
    <property type="entry name" value="RIBONUCLEASE H"/>
    <property type="match status" value="1"/>
</dbReference>
<dbReference type="InterPro" id="IPR043502">
    <property type="entry name" value="DNA/RNA_pol_sf"/>
</dbReference>
<dbReference type="EnsemblPlants" id="Ma00_t04080.1">
    <property type="protein sequence ID" value="Ma00_p04080.1"/>
    <property type="gene ID" value="Ma00_g04080"/>
</dbReference>
<dbReference type="InParanoid" id="A0A804HN59"/>
<dbReference type="PROSITE" id="PS50994">
    <property type="entry name" value="INTEGRASE"/>
    <property type="match status" value="1"/>
</dbReference>
<accession>A0A804HN59</accession>
<dbReference type="Pfam" id="PF00665">
    <property type="entry name" value="rve"/>
    <property type="match status" value="1"/>
</dbReference>
<name>A0A804HN59_MUSAM</name>
<evidence type="ECO:0000259" key="1">
    <source>
        <dbReference type="PROSITE" id="PS50994"/>
    </source>
</evidence>
<dbReference type="Pfam" id="PF13456">
    <property type="entry name" value="RVT_3"/>
    <property type="match status" value="1"/>
</dbReference>
<dbReference type="AlphaFoldDB" id="A0A804HN59"/>
<dbReference type="InterPro" id="IPR041588">
    <property type="entry name" value="Integrase_H2C2"/>
</dbReference>
<dbReference type="GO" id="GO:0015074">
    <property type="term" value="P:DNA integration"/>
    <property type="evidence" value="ECO:0007669"/>
    <property type="project" value="InterPro"/>
</dbReference>
<organism evidence="2 3">
    <name type="scientific">Musa acuminata subsp. malaccensis</name>
    <name type="common">Wild banana</name>
    <name type="synonym">Musa malaccensis</name>
    <dbReference type="NCBI Taxonomy" id="214687"/>
    <lineage>
        <taxon>Eukaryota</taxon>
        <taxon>Viridiplantae</taxon>
        <taxon>Streptophyta</taxon>
        <taxon>Embryophyta</taxon>
        <taxon>Tracheophyta</taxon>
        <taxon>Spermatophyta</taxon>
        <taxon>Magnoliopsida</taxon>
        <taxon>Liliopsida</taxon>
        <taxon>Zingiberales</taxon>
        <taxon>Musaceae</taxon>
        <taxon>Musa</taxon>
    </lineage>
</organism>
<dbReference type="InterPro" id="IPR036397">
    <property type="entry name" value="RNaseH_sf"/>
</dbReference>
<dbReference type="SUPFAM" id="SSF53098">
    <property type="entry name" value="Ribonuclease H-like"/>
    <property type="match status" value="2"/>
</dbReference>
<sequence length="446" mass="49818">MSRFLARSGDRCLPFFRALKNPKNFQWMTKCEEAFKQMKQRPANLPRLASISPGEKLGLYLAASPHAVSSILIKESSGEQLPIYYVSHTLSGPEGRQLLKWAVELDEHDIRYVPRTAVKAQAVADFIAELTQVTDGDLEQPPEAWILHVDGSSSSKGAGAGLVLLAPDGRSFERSLRFGFKLVAEQLSVGYEARDPTMAKYLAQVRDLTAKFPYFMLSNVPREENERADALAKLASKLTCEARLEVEELPARAIEVATTAPGSAPITWVQELLRFKRGPSPTPSYDAWSQTILAEIHEGVCGEHSGGQTLAHKILRQGYYWPTMCRDAKAYVQRCGPYQEHARAPRQPAVPLSPIACAWPFAQWGLDLLGPFPPASGQRKYIIVGVDYFTKWVEAEPLATITEQQMEKFVWRNLVTRFGLPKTIITDNGPQFAGRRFREFCANHGI</sequence>
<dbReference type="OrthoDB" id="1731372at2759"/>
<dbReference type="Gramene" id="Ma00_t04080.1">
    <property type="protein sequence ID" value="Ma00_p04080.1"/>
    <property type="gene ID" value="Ma00_g04080"/>
</dbReference>
<dbReference type="Gene3D" id="3.30.420.10">
    <property type="entry name" value="Ribonuclease H-like superfamily/Ribonuclease H"/>
    <property type="match status" value="2"/>
</dbReference>
<evidence type="ECO:0000313" key="3">
    <source>
        <dbReference type="Proteomes" id="UP000012960"/>
    </source>
</evidence>
<reference evidence="2" key="1">
    <citation type="submission" date="2021-05" db="UniProtKB">
        <authorList>
            <consortium name="EnsemblPlants"/>
        </authorList>
    </citation>
    <scope>IDENTIFICATION</scope>
    <source>
        <strain evidence="2">subsp. malaccensis</strain>
    </source>
</reference>
<dbReference type="InterPro" id="IPR012337">
    <property type="entry name" value="RNaseH-like_sf"/>
</dbReference>
<dbReference type="InterPro" id="IPR041577">
    <property type="entry name" value="RT_RNaseH_2"/>
</dbReference>
<dbReference type="Proteomes" id="UP000012960">
    <property type="component" value="Unplaced"/>
</dbReference>
<feature type="domain" description="Integrase catalytic" evidence="1">
    <location>
        <begin position="350"/>
        <end position="446"/>
    </location>
</feature>
<dbReference type="PANTHER" id="PTHR48475">
    <property type="entry name" value="RIBONUCLEASE H"/>
    <property type="match status" value="1"/>
</dbReference>
<evidence type="ECO:0000313" key="2">
    <source>
        <dbReference type="EnsemblPlants" id="Ma00_p04080.1"/>
    </source>
</evidence>
<dbReference type="SUPFAM" id="SSF56672">
    <property type="entry name" value="DNA/RNA polymerases"/>
    <property type="match status" value="1"/>
</dbReference>
<protein>
    <recommendedName>
        <fullName evidence="1">Integrase catalytic domain-containing protein</fullName>
    </recommendedName>
</protein>
<dbReference type="OMA" id="IACAWPF"/>
<keyword evidence="3" id="KW-1185">Reference proteome</keyword>
<dbReference type="Pfam" id="PF17919">
    <property type="entry name" value="RT_RNaseH_2"/>
    <property type="match status" value="1"/>
</dbReference>